<dbReference type="PANTHER" id="PTHR45887">
    <property type="entry name" value="TRANSLATION INITIATION FACTOR EIF-2B SUBUNIT EPSILON"/>
    <property type="match status" value="1"/>
</dbReference>
<dbReference type="PRINTS" id="PR00079">
    <property type="entry name" value="G6PDHDRGNASE"/>
</dbReference>
<dbReference type="InterPro" id="IPR022674">
    <property type="entry name" value="G6P_DH_NAD-bd"/>
</dbReference>
<dbReference type="PROSITE" id="PS51363">
    <property type="entry name" value="W2"/>
    <property type="match status" value="1"/>
</dbReference>
<dbReference type="SUPFAM" id="SSF53448">
    <property type="entry name" value="Nucleotide-diphospho-sugar transferases"/>
    <property type="match status" value="1"/>
</dbReference>
<protein>
    <recommendedName>
        <fullName evidence="12">Glucose-6-phosphate 1-dehydrogenase</fullName>
        <ecNumber evidence="12">1.1.1.49</ecNumber>
    </recommendedName>
</protein>
<dbReference type="Proteomes" id="UP001465755">
    <property type="component" value="Unassembled WGS sequence"/>
</dbReference>
<dbReference type="InterPro" id="IPR056764">
    <property type="entry name" value="LbH_EIF2B3/5"/>
</dbReference>
<comment type="catalytic activity">
    <reaction evidence="11 12">
        <text>D-glucose 6-phosphate + NADP(+) = 6-phospho-D-glucono-1,5-lactone + NADPH + H(+)</text>
        <dbReference type="Rhea" id="RHEA:15841"/>
        <dbReference type="ChEBI" id="CHEBI:15378"/>
        <dbReference type="ChEBI" id="CHEBI:57783"/>
        <dbReference type="ChEBI" id="CHEBI:57955"/>
        <dbReference type="ChEBI" id="CHEBI:58349"/>
        <dbReference type="ChEBI" id="CHEBI:61548"/>
        <dbReference type="EC" id="1.1.1.49"/>
    </reaction>
</comment>
<dbReference type="InterPro" id="IPR003307">
    <property type="entry name" value="W2_domain"/>
</dbReference>
<comment type="pathway">
    <text evidence="2 12">Carbohydrate degradation; pentose phosphate pathway; D-ribulose 5-phosphate from D-glucose 6-phosphate (oxidative stage): step 1/3.</text>
</comment>
<comment type="caution">
    <text evidence="15">The sequence shown here is derived from an EMBL/GenBank/DDBJ whole genome shotgun (WGS) entry which is preliminary data.</text>
</comment>
<evidence type="ECO:0000256" key="5">
    <source>
        <dbReference type="ARBA" id="ARBA00022490"/>
    </source>
</evidence>
<dbReference type="InterPro" id="IPR001282">
    <property type="entry name" value="G6P_DH"/>
</dbReference>
<dbReference type="Pfam" id="PF00479">
    <property type="entry name" value="G6PD_N"/>
    <property type="match status" value="1"/>
</dbReference>
<organism evidence="15 16">
    <name type="scientific">Symbiochloris irregularis</name>
    <dbReference type="NCBI Taxonomy" id="706552"/>
    <lineage>
        <taxon>Eukaryota</taxon>
        <taxon>Viridiplantae</taxon>
        <taxon>Chlorophyta</taxon>
        <taxon>core chlorophytes</taxon>
        <taxon>Trebouxiophyceae</taxon>
        <taxon>Trebouxiales</taxon>
        <taxon>Trebouxiaceae</taxon>
        <taxon>Symbiochloris</taxon>
    </lineage>
</organism>
<evidence type="ECO:0000256" key="9">
    <source>
        <dbReference type="ARBA" id="ARBA00023277"/>
    </source>
</evidence>
<dbReference type="GO" id="GO:0004345">
    <property type="term" value="F:glucose-6-phosphate dehydrogenase activity"/>
    <property type="evidence" value="ECO:0007669"/>
    <property type="project" value="UniProtKB-EC"/>
</dbReference>
<sequence length="1262" mass="141297">MAPKKGLVGGLEAKKSVLSAVLLADSFTQQFRPMTIERPKVLLPLVNVPMIDYTLEWLVAGGIKEVIIFCCAHASQIQRHIDTSKWGSQKSVNIQVITERSCRSAGDALRALDQKGIMEDDFVLVSGDVVANLNIAAVLEEHRLRRAKDQNAIMTMVMKPMQSAAQRWRLGLGEALTALDPSTHRLLRYDPLDGSFRKRRAAMEAQLWGERDVVSLRTDLCDCHVAICSLEVLVAFSDNFDYQNIQRDFVSGVLSEEELGNKIYVHEAVHDYVVRVHNLRSYDAVSSDILQRWAFPFTPDTNLLPLHGPWGPSTFCYTRHNIYKEQSVCISRSAQVGHDTAIGAGTHIEDHAQVVSSVIGRNCRVGKNACIRGSTLHGNVTVEDGAVVTEAVLCEGCTVMTDAVIAPGAIVSFKVVVGRGQTIPAHTRVSLCQQLTITGSDDELEYAKPEDLEDGESQDMLVDSNADQVEKPLAAVVAAAEALAGRHRPRKGPQEDFSSDEEGSVISTADIPDAVLGDPEASFKREVTETFLRCVKHGFDQDYAVVELNGLKIAEDRTFADCSRHMFTAILGLCLPAPPRTKAEYLELYPQAAVDFHSAAGRTQLLQRLAGQLQRWVPLLQRFLRSEDDQVEVLLTLEEFSGEGGSSGEAFAAVFAQVLKLLYDTDLVEEGAMLAWAAEKEHAEAHERVYVDKASEFLQWLREAEEEEEDDDDEEADAQGTDNFVRFRFHPSARDEKKPHVPDDICLNVVVLGASGDLAKKKTFPALYTLFYRKHLPESFAVIGYARSKLSNEDLREKIRPMLKGGTDLDRDNFISAVTYVSGSYDDAAGYQGLHKALKERESSHAEVPIGRLFYLALPPSVYPQVCRGIKHHCEEMDQNPGCWQRIVIEKPFGKDFASSEKLADELNDLFPEEQLYRIDHYLGKELMQNMLVLRFANAFLGPMWDCQSVSNVQICFKEDIGTEGRGGYFDEFGIIRDVMQNHLMQVLALLAMEKPISMSADDIRDEKTKLLRCVKAVKAEDCVLGQYTANEKMPGYKDDEGVPKDSKTPTFAVVVLKIQNDRWHKTPFILKAGKALNERKAEIRIQFRPPAQLLHGDKMEGSRNELVVRIQPNEAIYLKLVAKQPGLGMKTLVSELDLTYKDRYPRCYIPEAYERLILDAIRGDQQHFVRRDELRAAWAIFTPLLHAIDDKRVKVHDYKPGTRGPPEADKKIAEAGYIKNKTYEWCGNTVIVLEKMREVLLRDFAKMIGAHAKLQAQTFAS</sequence>
<comment type="function">
    <text evidence="12">Catalyzes the rate-limiting step of the oxidative pentose-phosphate pathway, which represents a route for the dissimilation of carbohydrates besides glycolysis.</text>
</comment>
<dbReference type="InterPro" id="IPR051956">
    <property type="entry name" value="eIF2B_epsilon"/>
</dbReference>
<evidence type="ECO:0000256" key="8">
    <source>
        <dbReference type="ARBA" id="ARBA00023002"/>
    </source>
</evidence>
<proteinExistence type="inferred from homology"/>
<reference evidence="15 16" key="1">
    <citation type="journal article" date="2024" name="Nat. Commun.">
        <title>Phylogenomics reveals the evolutionary origins of lichenization in chlorophyte algae.</title>
        <authorList>
            <person name="Puginier C."/>
            <person name="Libourel C."/>
            <person name="Otte J."/>
            <person name="Skaloud P."/>
            <person name="Haon M."/>
            <person name="Grisel S."/>
            <person name="Petersen M."/>
            <person name="Berrin J.G."/>
            <person name="Delaux P.M."/>
            <person name="Dal Grande F."/>
            <person name="Keller J."/>
        </authorList>
    </citation>
    <scope>NUCLEOTIDE SEQUENCE [LARGE SCALE GENOMIC DNA]</scope>
    <source>
        <strain evidence="15 16">SAG 2036</strain>
    </source>
</reference>
<dbReference type="GO" id="GO:0005851">
    <property type="term" value="C:eukaryotic translation initiation factor 2B complex"/>
    <property type="evidence" value="ECO:0007669"/>
    <property type="project" value="TreeGrafter"/>
</dbReference>
<dbReference type="InterPro" id="IPR005835">
    <property type="entry name" value="NTP_transferase_dom"/>
</dbReference>
<keyword evidence="16" id="KW-1185">Reference proteome</keyword>
<dbReference type="Gene3D" id="3.40.50.720">
    <property type="entry name" value="NAD(P)-binding Rossmann-like Domain"/>
    <property type="match status" value="1"/>
</dbReference>
<dbReference type="InterPro" id="IPR044123">
    <property type="entry name" value="W2_eIF2B_epsilon"/>
</dbReference>
<dbReference type="SUPFAM" id="SSF51735">
    <property type="entry name" value="NAD(P)-binding Rossmann-fold domains"/>
    <property type="match status" value="1"/>
</dbReference>
<comment type="subcellular location">
    <subcellularLocation>
        <location evidence="1">Cytoplasm</location>
        <location evidence="1">Cytosol</location>
    </subcellularLocation>
</comment>
<dbReference type="GO" id="GO:0005829">
    <property type="term" value="C:cytosol"/>
    <property type="evidence" value="ECO:0007669"/>
    <property type="project" value="UniProtKB-SubCell"/>
</dbReference>
<keyword evidence="8 12" id="KW-0560">Oxidoreductase</keyword>
<dbReference type="AlphaFoldDB" id="A0AAW1NU81"/>
<comment type="subunit">
    <text evidence="10">Component of the translation initiation factor 2B (eIF2B) complex which is a heterodecamer of two sets of five different subunits: alpha, beta, gamma, delta and epsilon. Subunits alpha, beta and delta comprise a regulatory subcomplex and subunits epsilon and gamma comprise a catalytic subcomplex. Within the complex, the hexameric regulatory complex resides at the center, with the two heterodimeric catalytic subcomplexes bound on opposite sides.</text>
</comment>
<dbReference type="Gene3D" id="3.90.550.10">
    <property type="entry name" value="Spore Coat Polysaccharide Biosynthesis Protein SpsA, Chain A"/>
    <property type="match status" value="1"/>
</dbReference>
<dbReference type="Pfam" id="PF25084">
    <property type="entry name" value="LbH_EIF2B"/>
    <property type="match status" value="1"/>
</dbReference>
<dbReference type="InterPro" id="IPR029044">
    <property type="entry name" value="Nucleotide-diphossugar_trans"/>
</dbReference>
<keyword evidence="5" id="KW-0963">Cytoplasm</keyword>
<dbReference type="GO" id="GO:0009051">
    <property type="term" value="P:pentose-phosphate shunt, oxidative branch"/>
    <property type="evidence" value="ECO:0007669"/>
    <property type="project" value="UniProtKB-ARBA"/>
</dbReference>
<dbReference type="CDD" id="cd11558">
    <property type="entry name" value="W2_eIF2B_epsilon"/>
    <property type="match status" value="1"/>
</dbReference>
<evidence type="ECO:0000256" key="2">
    <source>
        <dbReference type="ARBA" id="ARBA00004937"/>
    </source>
</evidence>
<evidence type="ECO:0000256" key="7">
    <source>
        <dbReference type="ARBA" id="ARBA00022857"/>
    </source>
</evidence>
<dbReference type="FunFam" id="3.90.550.10:FF:000106">
    <property type="entry name" value="Translation initiation factor eIF-2B subunit epsilon"/>
    <property type="match status" value="1"/>
</dbReference>
<evidence type="ECO:0000256" key="11">
    <source>
        <dbReference type="ARBA" id="ARBA00048749"/>
    </source>
</evidence>
<dbReference type="Pfam" id="PF00483">
    <property type="entry name" value="NTP_transferase"/>
    <property type="match status" value="1"/>
</dbReference>
<dbReference type="HAMAP" id="MF_00966">
    <property type="entry name" value="G6PD"/>
    <property type="match status" value="1"/>
</dbReference>
<dbReference type="NCBIfam" id="TIGR00871">
    <property type="entry name" value="zwf"/>
    <property type="match status" value="1"/>
</dbReference>
<evidence type="ECO:0000256" key="13">
    <source>
        <dbReference type="SAM" id="MobiDB-lite"/>
    </source>
</evidence>
<dbReference type="InterPro" id="IPR022675">
    <property type="entry name" value="G6P_DH_C"/>
</dbReference>
<dbReference type="GO" id="GO:0005085">
    <property type="term" value="F:guanyl-nucleotide exchange factor activity"/>
    <property type="evidence" value="ECO:0007669"/>
    <property type="project" value="InterPro"/>
</dbReference>
<comment type="similarity">
    <text evidence="3">Belongs to the eIF-2B gamma/epsilon subunits family.</text>
</comment>
<dbReference type="GO" id="GO:0050661">
    <property type="term" value="F:NADP binding"/>
    <property type="evidence" value="ECO:0007669"/>
    <property type="project" value="InterPro"/>
</dbReference>
<evidence type="ECO:0000256" key="12">
    <source>
        <dbReference type="RuleBase" id="RU362120"/>
    </source>
</evidence>
<comment type="similarity">
    <text evidence="4 12">Belongs to the glucose-6-phosphate dehydrogenase family.</text>
</comment>
<evidence type="ECO:0000256" key="6">
    <source>
        <dbReference type="ARBA" id="ARBA00022526"/>
    </source>
</evidence>
<dbReference type="GO" id="GO:0006006">
    <property type="term" value="P:glucose metabolic process"/>
    <property type="evidence" value="ECO:0007669"/>
    <property type="project" value="UniProtKB-KW"/>
</dbReference>
<evidence type="ECO:0000256" key="1">
    <source>
        <dbReference type="ARBA" id="ARBA00004514"/>
    </source>
</evidence>
<evidence type="ECO:0000256" key="4">
    <source>
        <dbReference type="ARBA" id="ARBA00009975"/>
    </source>
</evidence>
<dbReference type="Pfam" id="PF02020">
    <property type="entry name" value="W2"/>
    <property type="match status" value="1"/>
</dbReference>
<gene>
    <name evidence="15" type="ORF">WJX73_003563</name>
</gene>
<dbReference type="Gene3D" id="3.30.360.10">
    <property type="entry name" value="Dihydrodipicolinate Reductase, domain 2"/>
    <property type="match status" value="1"/>
</dbReference>
<evidence type="ECO:0000313" key="16">
    <source>
        <dbReference type="Proteomes" id="UP001465755"/>
    </source>
</evidence>
<feature type="domain" description="W2" evidence="14">
    <location>
        <begin position="513"/>
        <end position="711"/>
    </location>
</feature>
<dbReference type="Gene3D" id="1.25.40.180">
    <property type="match status" value="1"/>
</dbReference>
<dbReference type="EC" id="1.1.1.49" evidence="12"/>
<dbReference type="InterPro" id="IPR016024">
    <property type="entry name" value="ARM-type_fold"/>
</dbReference>
<dbReference type="GO" id="GO:0031369">
    <property type="term" value="F:translation initiation factor binding"/>
    <property type="evidence" value="ECO:0007669"/>
    <property type="project" value="InterPro"/>
</dbReference>
<accession>A0AAW1NU81</accession>
<feature type="region of interest" description="Disordered" evidence="13">
    <location>
        <begin position="484"/>
        <end position="504"/>
    </location>
</feature>
<evidence type="ECO:0000256" key="10">
    <source>
        <dbReference type="ARBA" id="ARBA00046432"/>
    </source>
</evidence>
<evidence type="ECO:0000313" key="15">
    <source>
        <dbReference type="EMBL" id="KAK9794959.1"/>
    </source>
</evidence>
<evidence type="ECO:0000259" key="14">
    <source>
        <dbReference type="PROSITE" id="PS51363"/>
    </source>
</evidence>
<dbReference type="Gene3D" id="2.160.10.10">
    <property type="entry name" value="Hexapeptide repeat proteins"/>
    <property type="match status" value="1"/>
</dbReference>
<dbReference type="EMBL" id="JALJOQ010000132">
    <property type="protein sequence ID" value="KAK9794959.1"/>
    <property type="molecule type" value="Genomic_DNA"/>
</dbReference>
<evidence type="ECO:0000256" key="3">
    <source>
        <dbReference type="ARBA" id="ARBA00007878"/>
    </source>
</evidence>
<dbReference type="SUPFAM" id="SSF48371">
    <property type="entry name" value="ARM repeat"/>
    <property type="match status" value="1"/>
</dbReference>
<keyword evidence="6 12" id="KW-0313">Glucose metabolism</keyword>
<dbReference type="InterPro" id="IPR019796">
    <property type="entry name" value="G6P_DH_AS"/>
</dbReference>
<keyword evidence="9 12" id="KW-0119">Carbohydrate metabolism</keyword>
<dbReference type="PANTHER" id="PTHR45887:SF1">
    <property type="entry name" value="TRANSLATION INITIATION FACTOR EIF-2B SUBUNIT EPSILON"/>
    <property type="match status" value="1"/>
</dbReference>
<dbReference type="Pfam" id="PF02781">
    <property type="entry name" value="G6PD_C"/>
    <property type="match status" value="1"/>
</dbReference>
<dbReference type="SUPFAM" id="SSF55347">
    <property type="entry name" value="Glyceraldehyde-3-phosphate dehydrogenase-like, C-terminal domain"/>
    <property type="match status" value="1"/>
</dbReference>
<dbReference type="GO" id="GO:0003743">
    <property type="term" value="F:translation initiation factor activity"/>
    <property type="evidence" value="ECO:0007669"/>
    <property type="project" value="TreeGrafter"/>
</dbReference>
<dbReference type="InterPro" id="IPR035543">
    <property type="entry name" value="eIF-2B_epsilon_N"/>
</dbReference>
<dbReference type="PROSITE" id="PS00069">
    <property type="entry name" value="G6P_DEHYDROGENASE"/>
    <property type="match status" value="1"/>
</dbReference>
<dbReference type="InterPro" id="IPR036291">
    <property type="entry name" value="NAD(P)-bd_dom_sf"/>
</dbReference>
<name>A0AAW1NU81_9CHLO</name>
<dbReference type="SMART" id="SM00515">
    <property type="entry name" value="eIF5C"/>
    <property type="match status" value="1"/>
</dbReference>
<dbReference type="CDD" id="cd04197">
    <property type="entry name" value="eIF-2B_epsilon_N"/>
    <property type="match status" value="1"/>
</dbReference>
<keyword evidence="7 12" id="KW-0521">NADP</keyword>